<comment type="caution">
    <text evidence="1">The sequence shown here is derived from an EMBL/GenBank/DDBJ whole genome shotgun (WGS) entry which is preliminary data.</text>
</comment>
<evidence type="ECO:0000313" key="1">
    <source>
        <dbReference type="EMBL" id="MPC64104.1"/>
    </source>
</evidence>
<dbReference type="OrthoDB" id="6379928at2759"/>
<keyword evidence="2" id="KW-1185">Reference proteome</keyword>
<organism evidence="1 2">
    <name type="scientific">Portunus trituberculatus</name>
    <name type="common">Swimming crab</name>
    <name type="synonym">Neptunus trituberculatus</name>
    <dbReference type="NCBI Taxonomy" id="210409"/>
    <lineage>
        <taxon>Eukaryota</taxon>
        <taxon>Metazoa</taxon>
        <taxon>Ecdysozoa</taxon>
        <taxon>Arthropoda</taxon>
        <taxon>Crustacea</taxon>
        <taxon>Multicrustacea</taxon>
        <taxon>Malacostraca</taxon>
        <taxon>Eumalacostraca</taxon>
        <taxon>Eucarida</taxon>
        <taxon>Decapoda</taxon>
        <taxon>Pleocyemata</taxon>
        <taxon>Brachyura</taxon>
        <taxon>Eubrachyura</taxon>
        <taxon>Portunoidea</taxon>
        <taxon>Portunidae</taxon>
        <taxon>Portuninae</taxon>
        <taxon>Portunus</taxon>
    </lineage>
</organism>
<evidence type="ECO:0000313" key="2">
    <source>
        <dbReference type="Proteomes" id="UP000324222"/>
    </source>
</evidence>
<dbReference type="AlphaFoldDB" id="A0A5B7H5G6"/>
<dbReference type="Proteomes" id="UP000324222">
    <property type="component" value="Unassembled WGS sequence"/>
</dbReference>
<proteinExistence type="predicted"/>
<protein>
    <submittedName>
        <fullName evidence="1">Uncharacterized protein</fullName>
    </submittedName>
</protein>
<sequence length="145" mass="17215">MKQPHSSVLLAKREEMRLPLDLATGQTPEEELPQMAHEVVVTLQRRMEATRRQVANNHRLAGQVMTHRYQLCASDTQYAVWDRGWRYKPRRKRGTTLKRLENYWEHGKAVHRTATTRRRHVRAGRCHKQAAAHHDWPRGEQMQYC</sequence>
<dbReference type="EMBL" id="VSRR010021644">
    <property type="protein sequence ID" value="MPC64104.1"/>
    <property type="molecule type" value="Genomic_DNA"/>
</dbReference>
<reference evidence="1 2" key="1">
    <citation type="submission" date="2019-05" db="EMBL/GenBank/DDBJ databases">
        <title>Another draft genome of Portunus trituberculatus and its Hox gene families provides insights of decapod evolution.</title>
        <authorList>
            <person name="Jeong J.-H."/>
            <person name="Song I."/>
            <person name="Kim S."/>
            <person name="Choi T."/>
            <person name="Kim D."/>
            <person name="Ryu S."/>
            <person name="Kim W."/>
        </authorList>
    </citation>
    <scope>NUCLEOTIDE SEQUENCE [LARGE SCALE GENOMIC DNA]</scope>
    <source>
        <tissue evidence="1">Muscle</tissue>
    </source>
</reference>
<accession>A0A5B7H5G6</accession>
<name>A0A5B7H5G6_PORTR</name>
<gene>
    <name evidence="1" type="ORF">E2C01_058215</name>
</gene>